<dbReference type="InterPro" id="IPR002139">
    <property type="entry name" value="Ribo/fructo_kinase"/>
</dbReference>
<dbReference type="PRINTS" id="PR00990">
    <property type="entry name" value="RIBOKINASE"/>
</dbReference>
<keyword evidence="3 4" id="KW-0418">Kinase</keyword>
<protein>
    <submittedName>
        <fullName evidence="6">Sugar kinase</fullName>
    </submittedName>
</protein>
<dbReference type="PROSITE" id="PS00584">
    <property type="entry name" value="PFKB_KINASES_2"/>
    <property type="match status" value="1"/>
</dbReference>
<comment type="caution">
    <text evidence="6">The sequence shown here is derived from an EMBL/GenBank/DDBJ whole genome shotgun (WGS) entry which is preliminary data.</text>
</comment>
<keyword evidence="2 4" id="KW-0808">Transferase</keyword>
<dbReference type="SUPFAM" id="SSF53613">
    <property type="entry name" value="Ribokinase-like"/>
    <property type="match status" value="1"/>
</dbReference>
<keyword evidence="7" id="KW-1185">Reference proteome</keyword>
<evidence type="ECO:0000256" key="3">
    <source>
        <dbReference type="ARBA" id="ARBA00022777"/>
    </source>
</evidence>
<dbReference type="EMBL" id="BMQL01000002">
    <property type="protein sequence ID" value="GGQ97063.1"/>
    <property type="molecule type" value="Genomic_DNA"/>
</dbReference>
<dbReference type="AlphaFoldDB" id="A0A918BYH5"/>
<dbReference type="InterPro" id="IPR002173">
    <property type="entry name" value="Carboh/pur_kinase_PfkB_CS"/>
</dbReference>
<feature type="domain" description="Carbohydrate kinase PfkB" evidence="5">
    <location>
        <begin position="5"/>
        <end position="294"/>
    </location>
</feature>
<name>A0A918BYH5_9DEIO</name>
<dbReference type="RefSeq" id="WP_189088096.1">
    <property type="nucleotide sequence ID" value="NZ_BMQL01000002.1"/>
</dbReference>
<evidence type="ECO:0000256" key="2">
    <source>
        <dbReference type="ARBA" id="ARBA00022679"/>
    </source>
</evidence>
<evidence type="ECO:0000313" key="6">
    <source>
        <dbReference type="EMBL" id="GGQ97063.1"/>
    </source>
</evidence>
<reference evidence="6" key="2">
    <citation type="submission" date="2020-09" db="EMBL/GenBank/DDBJ databases">
        <authorList>
            <person name="Sun Q."/>
            <person name="Ohkuma M."/>
        </authorList>
    </citation>
    <scope>NUCLEOTIDE SEQUENCE</scope>
    <source>
        <strain evidence="6">JCM 31311</strain>
    </source>
</reference>
<organism evidence="6 7">
    <name type="scientific">Deinococcus ruber</name>
    <dbReference type="NCBI Taxonomy" id="1848197"/>
    <lineage>
        <taxon>Bacteria</taxon>
        <taxon>Thermotogati</taxon>
        <taxon>Deinococcota</taxon>
        <taxon>Deinococci</taxon>
        <taxon>Deinococcales</taxon>
        <taxon>Deinococcaceae</taxon>
        <taxon>Deinococcus</taxon>
    </lineage>
</organism>
<evidence type="ECO:0000313" key="7">
    <source>
        <dbReference type="Proteomes" id="UP000603865"/>
    </source>
</evidence>
<accession>A0A918BYH5</accession>
<gene>
    <name evidence="6" type="ORF">GCM10008957_06730</name>
</gene>
<dbReference type="PANTHER" id="PTHR10584:SF167">
    <property type="entry name" value="PFKB DOMAIN PROTEIN"/>
    <property type="match status" value="1"/>
</dbReference>
<dbReference type="Gene3D" id="3.40.1190.20">
    <property type="match status" value="1"/>
</dbReference>
<dbReference type="GO" id="GO:0016301">
    <property type="term" value="F:kinase activity"/>
    <property type="evidence" value="ECO:0007669"/>
    <property type="project" value="UniProtKB-KW"/>
</dbReference>
<reference evidence="6" key="1">
    <citation type="journal article" date="2014" name="Int. J. Syst. Evol. Microbiol.">
        <title>Complete genome sequence of Corynebacterium casei LMG S-19264T (=DSM 44701T), isolated from a smear-ripened cheese.</title>
        <authorList>
            <consortium name="US DOE Joint Genome Institute (JGI-PGF)"/>
            <person name="Walter F."/>
            <person name="Albersmeier A."/>
            <person name="Kalinowski J."/>
            <person name="Ruckert C."/>
        </authorList>
    </citation>
    <scope>NUCLEOTIDE SEQUENCE</scope>
    <source>
        <strain evidence="6">JCM 31311</strain>
    </source>
</reference>
<proteinExistence type="inferred from homology"/>
<dbReference type="InterPro" id="IPR011611">
    <property type="entry name" value="PfkB_dom"/>
</dbReference>
<dbReference type="Proteomes" id="UP000603865">
    <property type="component" value="Unassembled WGS sequence"/>
</dbReference>
<dbReference type="PANTHER" id="PTHR10584">
    <property type="entry name" value="SUGAR KINASE"/>
    <property type="match status" value="1"/>
</dbReference>
<sequence length="308" mass="31663">MKFFVIGDVTVDHLYDLQHLPAPGEEVSPIRATMQPGGAGGTISVTLARLGHTVLLAARVGEDPFAEYALSNVRESGVSESAVQRDPSLLTSTITVMQTEGGKRAMISYGAANRELDPAKLKKKDIDSADALIVSAYSLIAGPQREYAIKALGFAKKAGVTIFMDLGTGAVNSVGTGLLDTVVGCDYLLLNQHELLALTGTSSISAALSVLGKRGVQKVVVKVGAMGSIVWTPDETELIDAVKIGDAVVDSTGSGDTFVAAFAHAVLSGQPLTRSALAANAAGVLSATSVGAQTRNISAGDLDALLGK</sequence>
<evidence type="ECO:0000256" key="1">
    <source>
        <dbReference type="ARBA" id="ARBA00010688"/>
    </source>
</evidence>
<evidence type="ECO:0000256" key="4">
    <source>
        <dbReference type="RuleBase" id="RU003704"/>
    </source>
</evidence>
<dbReference type="InterPro" id="IPR029056">
    <property type="entry name" value="Ribokinase-like"/>
</dbReference>
<comment type="similarity">
    <text evidence="1 4">Belongs to the carbohydrate kinase PfkB family.</text>
</comment>
<dbReference type="Pfam" id="PF00294">
    <property type="entry name" value="PfkB"/>
    <property type="match status" value="1"/>
</dbReference>
<dbReference type="GO" id="GO:0006796">
    <property type="term" value="P:phosphate-containing compound metabolic process"/>
    <property type="evidence" value="ECO:0007669"/>
    <property type="project" value="UniProtKB-ARBA"/>
</dbReference>
<evidence type="ECO:0000259" key="5">
    <source>
        <dbReference type="Pfam" id="PF00294"/>
    </source>
</evidence>